<keyword evidence="3" id="KW-0575">Peroxidase</keyword>
<evidence type="ECO:0000256" key="11">
    <source>
        <dbReference type="ARBA" id="ARBA00049091"/>
    </source>
</evidence>
<dbReference type="InterPro" id="IPR050924">
    <property type="entry name" value="Peroxiredoxin_BCP/PrxQ"/>
</dbReference>
<sequence length="117" mass="12869">MANLTAQNNRKATEAKGLEVGQQAPVFSAKDANSETFQLSEKLKTGPVVLIFYRGQWCPVCNKHLSSIQENLEKIMDAGATVVAVSPEKPEYLDKTAQKTGARFTLLHDENYKIADA</sequence>
<feature type="domain" description="Thioredoxin" evidence="12">
    <location>
        <begin position="18"/>
        <end position="117"/>
    </location>
</feature>
<dbReference type="PANTHER" id="PTHR42801">
    <property type="entry name" value="THIOREDOXIN-DEPENDENT PEROXIDE REDUCTASE"/>
    <property type="match status" value="1"/>
</dbReference>
<keyword evidence="6" id="KW-1015">Disulfide bond</keyword>
<dbReference type="PROSITE" id="PS51352">
    <property type="entry name" value="THIOREDOXIN_2"/>
    <property type="match status" value="1"/>
</dbReference>
<evidence type="ECO:0000256" key="1">
    <source>
        <dbReference type="ARBA" id="ARBA00003330"/>
    </source>
</evidence>
<evidence type="ECO:0000256" key="7">
    <source>
        <dbReference type="ARBA" id="ARBA00023284"/>
    </source>
</evidence>
<dbReference type="GO" id="GO:0034599">
    <property type="term" value="P:cellular response to oxidative stress"/>
    <property type="evidence" value="ECO:0007669"/>
    <property type="project" value="TreeGrafter"/>
</dbReference>
<keyword evidence="7" id="KW-0676">Redox-active center</keyword>
<evidence type="ECO:0000256" key="6">
    <source>
        <dbReference type="ARBA" id="ARBA00023157"/>
    </source>
</evidence>
<dbReference type="GO" id="GO:0045454">
    <property type="term" value="P:cell redox homeostasis"/>
    <property type="evidence" value="ECO:0007669"/>
    <property type="project" value="TreeGrafter"/>
</dbReference>
<comment type="caution">
    <text evidence="13">The sequence shown here is derived from an EMBL/GenBank/DDBJ whole genome shotgun (WGS) entry which is preliminary data.</text>
</comment>
<dbReference type="GO" id="GO:0008379">
    <property type="term" value="F:thioredoxin peroxidase activity"/>
    <property type="evidence" value="ECO:0007669"/>
    <property type="project" value="TreeGrafter"/>
</dbReference>
<comment type="function">
    <text evidence="1">Thiol-specific peroxidase that catalyzes the reduction of hydrogen peroxide and organic hydroperoxides to water and alcohols, respectively. Plays a role in cell protection against oxidative stress by detoxifying peroxides and as sensor of hydrogen peroxide-mediated signaling events.</text>
</comment>
<evidence type="ECO:0000256" key="3">
    <source>
        <dbReference type="ARBA" id="ARBA00022559"/>
    </source>
</evidence>
<dbReference type="EC" id="1.11.1.24" evidence="2"/>
<dbReference type="SUPFAM" id="SSF52833">
    <property type="entry name" value="Thioredoxin-like"/>
    <property type="match status" value="1"/>
</dbReference>
<keyword evidence="5" id="KW-0560">Oxidoreductase</keyword>
<evidence type="ECO:0000259" key="12">
    <source>
        <dbReference type="PROSITE" id="PS51352"/>
    </source>
</evidence>
<evidence type="ECO:0000313" key="13">
    <source>
        <dbReference type="EMBL" id="HDR51483.1"/>
    </source>
</evidence>
<evidence type="ECO:0000256" key="2">
    <source>
        <dbReference type="ARBA" id="ARBA00013017"/>
    </source>
</evidence>
<organism evidence="13">
    <name type="scientific">Mariniphaga anaerophila</name>
    <dbReference type="NCBI Taxonomy" id="1484053"/>
    <lineage>
        <taxon>Bacteria</taxon>
        <taxon>Pseudomonadati</taxon>
        <taxon>Bacteroidota</taxon>
        <taxon>Bacteroidia</taxon>
        <taxon>Marinilabiliales</taxon>
        <taxon>Prolixibacteraceae</taxon>
        <taxon>Mariniphaga</taxon>
    </lineage>
</organism>
<feature type="non-terminal residue" evidence="13">
    <location>
        <position position="117"/>
    </location>
</feature>
<dbReference type="CDD" id="cd02970">
    <property type="entry name" value="PRX_like2"/>
    <property type="match status" value="1"/>
</dbReference>
<dbReference type="EMBL" id="DSDK01000420">
    <property type="protein sequence ID" value="HDR51483.1"/>
    <property type="molecule type" value="Genomic_DNA"/>
</dbReference>
<dbReference type="InterPro" id="IPR036249">
    <property type="entry name" value="Thioredoxin-like_sf"/>
</dbReference>
<comment type="similarity">
    <text evidence="9">Belongs to the peroxiredoxin family. BCP/PrxQ subfamily.</text>
</comment>
<dbReference type="Pfam" id="PF00578">
    <property type="entry name" value="AhpC-TSA"/>
    <property type="match status" value="1"/>
</dbReference>
<dbReference type="AlphaFoldDB" id="A0A831LQ65"/>
<accession>A0A831LQ65</accession>
<reference evidence="13" key="1">
    <citation type="journal article" date="2020" name="mSystems">
        <title>Genome- and Community-Level Interaction Insights into Carbon Utilization and Element Cycling Functions of Hydrothermarchaeota in Hydrothermal Sediment.</title>
        <authorList>
            <person name="Zhou Z."/>
            <person name="Liu Y."/>
            <person name="Xu W."/>
            <person name="Pan J."/>
            <person name="Luo Z.H."/>
            <person name="Li M."/>
        </authorList>
    </citation>
    <scope>NUCLEOTIDE SEQUENCE [LARGE SCALE GENOMIC DNA]</scope>
    <source>
        <strain evidence="13">SpSt-1217</strain>
    </source>
</reference>
<dbReference type="Proteomes" id="UP000886047">
    <property type="component" value="Unassembled WGS sequence"/>
</dbReference>
<dbReference type="PANTHER" id="PTHR42801:SF7">
    <property type="entry name" value="SLL1159 PROTEIN"/>
    <property type="match status" value="1"/>
</dbReference>
<dbReference type="InterPro" id="IPR013766">
    <property type="entry name" value="Thioredoxin_domain"/>
</dbReference>
<gene>
    <name evidence="13" type="ORF">ENN90_07675</name>
</gene>
<dbReference type="Gene3D" id="3.40.30.10">
    <property type="entry name" value="Glutaredoxin"/>
    <property type="match status" value="1"/>
</dbReference>
<evidence type="ECO:0000256" key="5">
    <source>
        <dbReference type="ARBA" id="ARBA00023002"/>
    </source>
</evidence>
<name>A0A831LQ65_9BACT</name>
<comment type="catalytic activity">
    <reaction evidence="11">
        <text>a hydroperoxide + [thioredoxin]-dithiol = an alcohol + [thioredoxin]-disulfide + H2O</text>
        <dbReference type="Rhea" id="RHEA:62620"/>
        <dbReference type="Rhea" id="RHEA-COMP:10698"/>
        <dbReference type="Rhea" id="RHEA-COMP:10700"/>
        <dbReference type="ChEBI" id="CHEBI:15377"/>
        <dbReference type="ChEBI" id="CHEBI:29950"/>
        <dbReference type="ChEBI" id="CHEBI:30879"/>
        <dbReference type="ChEBI" id="CHEBI:35924"/>
        <dbReference type="ChEBI" id="CHEBI:50058"/>
        <dbReference type="EC" id="1.11.1.24"/>
    </reaction>
</comment>
<evidence type="ECO:0000256" key="9">
    <source>
        <dbReference type="ARBA" id="ARBA00038489"/>
    </source>
</evidence>
<proteinExistence type="inferred from homology"/>
<evidence type="ECO:0000256" key="10">
    <source>
        <dbReference type="ARBA" id="ARBA00042639"/>
    </source>
</evidence>
<evidence type="ECO:0000256" key="4">
    <source>
        <dbReference type="ARBA" id="ARBA00022862"/>
    </source>
</evidence>
<evidence type="ECO:0000256" key="8">
    <source>
        <dbReference type="ARBA" id="ARBA00032824"/>
    </source>
</evidence>
<protein>
    <recommendedName>
        <fullName evidence="2">thioredoxin-dependent peroxiredoxin</fullName>
        <ecNumber evidence="2">1.11.1.24</ecNumber>
    </recommendedName>
    <alternativeName>
        <fullName evidence="8">Thioredoxin peroxidase</fullName>
    </alternativeName>
    <alternativeName>
        <fullName evidence="10">Thioredoxin-dependent peroxiredoxin Bcp</fullName>
    </alternativeName>
</protein>
<dbReference type="GO" id="GO:0005737">
    <property type="term" value="C:cytoplasm"/>
    <property type="evidence" value="ECO:0007669"/>
    <property type="project" value="TreeGrafter"/>
</dbReference>
<dbReference type="InterPro" id="IPR000866">
    <property type="entry name" value="AhpC/TSA"/>
</dbReference>
<keyword evidence="4" id="KW-0049">Antioxidant</keyword>